<dbReference type="Proteomes" id="UP000095281">
    <property type="component" value="Unplaced"/>
</dbReference>
<organism evidence="1 2">
    <name type="scientific">Meloidogyne hapla</name>
    <name type="common">Root-knot nematode worm</name>
    <dbReference type="NCBI Taxonomy" id="6305"/>
    <lineage>
        <taxon>Eukaryota</taxon>
        <taxon>Metazoa</taxon>
        <taxon>Ecdysozoa</taxon>
        <taxon>Nematoda</taxon>
        <taxon>Chromadorea</taxon>
        <taxon>Rhabditida</taxon>
        <taxon>Tylenchina</taxon>
        <taxon>Tylenchomorpha</taxon>
        <taxon>Tylenchoidea</taxon>
        <taxon>Meloidogynidae</taxon>
        <taxon>Meloidogyninae</taxon>
        <taxon>Meloidogyne</taxon>
    </lineage>
</organism>
<dbReference type="AlphaFoldDB" id="A0A1I8BBF8"/>
<proteinExistence type="predicted"/>
<sequence length="264" mass="30188">MAKAAPSKSNSNEYDVTFRGKKDEVQTIRDLMVGTGRDLRWARSYSKTSLHREVLKCAKSSKCSMNMVVVKKGNDSYIKTSKGKHKNHSLSKNNGLAVAFHFNAEEEMNVAAGVVVPDTNYESQNIGSNNSTSSSSLENVNNSFPISATISALQMPSTLNNLEENKELNEETRKNINEETYEDFPGIRRENRPKHEFIWRPEENQKDEEINEDEEEEELKNKNISIIGEKLRKKRRDAKTTNLDLIERVEENKDLIKLENKSNF</sequence>
<name>A0A1I8BBF8_MELHA</name>
<reference evidence="2" key="1">
    <citation type="submission" date="2016-11" db="UniProtKB">
        <authorList>
            <consortium name="WormBaseParasite"/>
        </authorList>
    </citation>
    <scope>IDENTIFICATION</scope>
</reference>
<evidence type="ECO:0000313" key="1">
    <source>
        <dbReference type="Proteomes" id="UP000095281"/>
    </source>
</evidence>
<dbReference type="WBParaSite" id="MhA1_Contig1751.frz3.gene1">
    <property type="protein sequence ID" value="MhA1_Contig1751.frz3.gene1"/>
    <property type="gene ID" value="MhA1_Contig1751.frz3.gene1"/>
</dbReference>
<evidence type="ECO:0000313" key="2">
    <source>
        <dbReference type="WBParaSite" id="MhA1_Contig1751.frz3.gene1"/>
    </source>
</evidence>
<protein>
    <submittedName>
        <fullName evidence="2">Transposase MuDR plant domain-containing protein</fullName>
    </submittedName>
</protein>
<accession>A0A1I8BBF8</accession>
<keyword evidence="1" id="KW-1185">Reference proteome</keyword>